<name>A0ABQ4Y5N4_9ASTR</name>
<evidence type="ECO:0000313" key="2">
    <source>
        <dbReference type="Proteomes" id="UP001151760"/>
    </source>
</evidence>
<proteinExistence type="predicted"/>
<dbReference type="Proteomes" id="UP001151760">
    <property type="component" value="Unassembled WGS sequence"/>
</dbReference>
<accession>A0ABQ4Y5N4</accession>
<protein>
    <submittedName>
        <fullName evidence="1">Uncharacterized protein</fullName>
    </submittedName>
</protein>
<keyword evidence="2" id="KW-1185">Reference proteome</keyword>
<dbReference type="EMBL" id="BQNB010010119">
    <property type="protein sequence ID" value="GJS72974.1"/>
    <property type="molecule type" value="Genomic_DNA"/>
</dbReference>
<organism evidence="1 2">
    <name type="scientific">Tanacetum coccineum</name>
    <dbReference type="NCBI Taxonomy" id="301880"/>
    <lineage>
        <taxon>Eukaryota</taxon>
        <taxon>Viridiplantae</taxon>
        <taxon>Streptophyta</taxon>
        <taxon>Embryophyta</taxon>
        <taxon>Tracheophyta</taxon>
        <taxon>Spermatophyta</taxon>
        <taxon>Magnoliopsida</taxon>
        <taxon>eudicotyledons</taxon>
        <taxon>Gunneridae</taxon>
        <taxon>Pentapetalae</taxon>
        <taxon>asterids</taxon>
        <taxon>campanulids</taxon>
        <taxon>Asterales</taxon>
        <taxon>Asteraceae</taxon>
        <taxon>Asteroideae</taxon>
        <taxon>Anthemideae</taxon>
        <taxon>Anthemidinae</taxon>
        <taxon>Tanacetum</taxon>
    </lineage>
</organism>
<reference evidence="1" key="2">
    <citation type="submission" date="2022-01" db="EMBL/GenBank/DDBJ databases">
        <authorList>
            <person name="Yamashiro T."/>
            <person name="Shiraishi A."/>
            <person name="Satake H."/>
            <person name="Nakayama K."/>
        </authorList>
    </citation>
    <scope>NUCLEOTIDE SEQUENCE</scope>
</reference>
<gene>
    <name evidence="1" type="ORF">Tco_0705815</name>
</gene>
<sequence>MEGIENLNDVSQGKHRNVIPLRSFDPSIGLDVTYPSILLPDKEVEAHVELSRGMRRATRASFRASHEAVPALDTQPLDADAGADDIASDGNVDPYYEARVGNTARDVLERDLLPFVLGPYYIPYPYDEELYNDPKLITLGSMLNARYDQSLRNVERLSKQCAQQTQTIKRQSVDLKQQNESTVYANDEVSRKYRNDRDTLAMEKANIEEELVGTKSQLEHRERFLKSSEFNRAFAGVLNTTISVRVERGLRMGRTDEEFRGLSQWVVGFIPDAKDKFDRVVAAFS</sequence>
<evidence type="ECO:0000313" key="1">
    <source>
        <dbReference type="EMBL" id="GJS72974.1"/>
    </source>
</evidence>
<reference evidence="1" key="1">
    <citation type="journal article" date="2022" name="Int. J. Mol. Sci.">
        <title>Draft Genome of Tanacetum Coccineum: Genomic Comparison of Closely Related Tanacetum-Family Plants.</title>
        <authorList>
            <person name="Yamashiro T."/>
            <person name="Shiraishi A."/>
            <person name="Nakayama K."/>
            <person name="Satake H."/>
        </authorList>
    </citation>
    <scope>NUCLEOTIDE SEQUENCE</scope>
</reference>
<comment type="caution">
    <text evidence="1">The sequence shown here is derived from an EMBL/GenBank/DDBJ whole genome shotgun (WGS) entry which is preliminary data.</text>
</comment>